<dbReference type="InterPro" id="IPR038070">
    <property type="entry name" value="Rv2632c-like_sf"/>
</dbReference>
<dbReference type="Gene3D" id="3.30.160.240">
    <property type="entry name" value="Rv1738"/>
    <property type="match status" value="1"/>
</dbReference>
<evidence type="ECO:0000313" key="2">
    <source>
        <dbReference type="EMBL" id="EYR64338.1"/>
    </source>
</evidence>
<organism evidence="2 3">
    <name type="scientific">Actinotalea ferrariae CF5-4</name>
    <dbReference type="NCBI Taxonomy" id="948458"/>
    <lineage>
        <taxon>Bacteria</taxon>
        <taxon>Bacillati</taxon>
        <taxon>Actinomycetota</taxon>
        <taxon>Actinomycetes</taxon>
        <taxon>Micrococcales</taxon>
        <taxon>Cellulomonadaceae</taxon>
        <taxon>Actinotalea</taxon>
    </lineage>
</organism>
<reference evidence="2 3" key="1">
    <citation type="submission" date="2014-01" db="EMBL/GenBank/DDBJ databases">
        <title>Actinotalea ferrariae CF5-4.</title>
        <authorList>
            <person name="Chen F."/>
            <person name="Li Y."/>
            <person name="Wang G."/>
        </authorList>
    </citation>
    <scope>NUCLEOTIDE SEQUENCE [LARGE SCALE GENOMIC DNA]</scope>
    <source>
        <strain evidence="2 3">CF5-4</strain>
    </source>
</reference>
<feature type="domain" description="DUF1918" evidence="1">
    <location>
        <begin position="1"/>
        <end position="58"/>
    </location>
</feature>
<accession>A0A021VT81</accession>
<keyword evidence="3" id="KW-1185">Reference proteome</keyword>
<dbReference type="Pfam" id="PF08940">
    <property type="entry name" value="DUF1918"/>
    <property type="match status" value="1"/>
</dbReference>
<dbReference type="Proteomes" id="UP000019753">
    <property type="component" value="Unassembled WGS sequence"/>
</dbReference>
<name>A0A021VT81_9CELL</name>
<protein>
    <recommendedName>
        <fullName evidence="1">DUF1918 domain-containing protein</fullName>
    </recommendedName>
</protein>
<dbReference type="InterPro" id="IPR015035">
    <property type="entry name" value="DUF1918"/>
</dbReference>
<evidence type="ECO:0000259" key="1">
    <source>
        <dbReference type="Pfam" id="PF08940"/>
    </source>
</evidence>
<sequence length="160" mass="16932">MKASVGDRLVQASSMVDGAVRDGRVVEVRHADGSPPYVVEWADTGERTLVFPGPDVHVEHAGEGERSAPARGSDVASTWRVQVTVTHEGRETLAQATLVSGAEHVGAVGRARRDPGDEPVPVIGDEVAVARALRHLADRLTDVAEEEIVARTGVPARVHA</sequence>
<dbReference type="SUPFAM" id="SSF50118">
    <property type="entry name" value="Cell growth inhibitor/plasmid maintenance toxic component"/>
    <property type="match status" value="1"/>
</dbReference>
<evidence type="ECO:0000313" key="3">
    <source>
        <dbReference type="Proteomes" id="UP000019753"/>
    </source>
</evidence>
<dbReference type="Pfam" id="PF08962">
    <property type="entry name" value="Rv2632c-like"/>
    <property type="match status" value="1"/>
</dbReference>
<gene>
    <name evidence="2" type="ORF">N866_12260</name>
</gene>
<dbReference type="OrthoDB" id="4828144at2"/>
<dbReference type="EMBL" id="AXCW01000036">
    <property type="protein sequence ID" value="EYR64338.1"/>
    <property type="molecule type" value="Genomic_DNA"/>
</dbReference>
<dbReference type="Gene3D" id="2.30.30.440">
    <property type="entry name" value="Domain of unknown function DUF1918"/>
    <property type="match status" value="1"/>
</dbReference>
<comment type="caution">
    <text evidence="2">The sequence shown here is derived from an EMBL/GenBank/DDBJ whole genome shotgun (WGS) entry which is preliminary data.</text>
</comment>
<dbReference type="SUPFAM" id="SSF143212">
    <property type="entry name" value="Rv2632c-like"/>
    <property type="match status" value="1"/>
</dbReference>
<proteinExistence type="predicted"/>
<dbReference type="AlphaFoldDB" id="A0A021VT81"/>
<dbReference type="InterPro" id="IPR015057">
    <property type="entry name" value="Rv2632c-like"/>
</dbReference>